<dbReference type="AlphaFoldDB" id="A0A9N8JZP3"/>
<proteinExistence type="predicted"/>
<dbReference type="EMBL" id="CAIJEN010000016">
    <property type="protein sequence ID" value="CAD0096242.1"/>
    <property type="molecule type" value="Genomic_DNA"/>
</dbReference>
<keyword evidence="2" id="KW-1185">Reference proteome</keyword>
<evidence type="ECO:0000313" key="2">
    <source>
        <dbReference type="Proteomes" id="UP000716446"/>
    </source>
</evidence>
<organism evidence="1 2">
    <name type="scientific">Aureobasidium vineae</name>
    <dbReference type="NCBI Taxonomy" id="2773715"/>
    <lineage>
        <taxon>Eukaryota</taxon>
        <taxon>Fungi</taxon>
        <taxon>Dikarya</taxon>
        <taxon>Ascomycota</taxon>
        <taxon>Pezizomycotina</taxon>
        <taxon>Dothideomycetes</taxon>
        <taxon>Dothideomycetidae</taxon>
        <taxon>Dothideales</taxon>
        <taxon>Saccotheciaceae</taxon>
        <taxon>Aureobasidium</taxon>
    </lineage>
</organism>
<gene>
    <name evidence="1" type="ORF">AWRI4619_LOCUS9279</name>
</gene>
<evidence type="ECO:0000313" key="1">
    <source>
        <dbReference type="EMBL" id="CAD0096242.1"/>
    </source>
</evidence>
<comment type="caution">
    <text evidence="1">The sequence shown here is derived from an EMBL/GenBank/DDBJ whole genome shotgun (WGS) entry which is preliminary data.</text>
</comment>
<name>A0A9N8JZP3_9PEZI</name>
<sequence length="762" mass="88429">MAPNIKTVPFGSEESKKRENRVWAIRSTLMRIKRPDKDLKAEFLDPKKPLTSPFNCTNPVIITEVVDSIKADLAFLRATLKKHADFLVSRWKKKSQGKRFSFLTEHTELFDKKWAAIHLLERVGAGDEDRKYSGPRNLRKVRTRRTADGKIAICLELHTQESLANTELRDKTLVLHHDSWFLPYLDAETLSEDPTLFFSLLHHRTSNDPEKWLMFDNTNIVLAEHFSIIPNVFNPNCVVAQGPDYGKLVSWNAEKAHRWEIIGFTKAYHLFTAHRKMLNLLSNCVRALLAEVEAPTTLEVHPKWDGMVAADFSRFKTDFPWSTDFVKPFSEPPRFDACEVAELIASRHRVVLDELELLQTDPQYVQMLSKEICACRFFETWRVEDMTPWLVDYLFFQTMHRESYWRQLVAESELMIRCLDVFERKPTKRAKQDLEQAVSIVNDLCIETFAIFEPQVHAGLLVERGFERNFEFQGSAKIKSTNRGFTAKDWFTDNLLYWSMSTLGFDKERPFTMDPAFNFAIIDRLCRTDLKEARRIRQTMLDKLSDMSILSEIITSIQSDTTRNRAVLTQLWEHFKELWVKELVKAKVSQRLIDEDVKSHNQVEVQTVWGKENDHPAALPIKSTPKASLVPDLTFATNGPQNQVVFYVPPTKTVALPSIQHVKLESLVFHYMFPVRGAESQRSFSWQDFLSAMIDAGFSILQSQGSAVTLKLDHPTDSGVKTIVLHRPHPWPTVNPVMLRRIAKRMEKWFGWHREMFVERSK</sequence>
<reference evidence="1" key="1">
    <citation type="submission" date="2020-06" db="EMBL/GenBank/DDBJ databases">
        <authorList>
            <person name="Onetto C."/>
        </authorList>
    </citation>
    <scope>NUCLEOTIDE SEQUENCE</scope>
</reference>
<dbReference type="PANTHER" id="PTHR40788:SF1">
    <property type="entry name" value="IPA PROTEIN"/>
    <property type="match status" value="1"/>
</dbReference>
<accession>A0A9N8JZP3</accession>
<dbReference type="PANTHER" id="PTHR40788">
    <property type="entry name" value="CLR5 DOMAIN-CONTAINING PROTEIN-RELATED"/>
    <property type="match status" value="1"/>
</dbReference>
<protein>
    <submittedName>
        <fullName evidence="1">Uncharacterized protein</fullName>
    </submittedName>
</protein>
<dbReference type="Proteomes" id="UP000716446">
    <property type="component" value="Unassembled WGS sequence"/>
</dbReference>